<name>A0A4P6UNL0_9BURK</name>
<dbReference type="Pfam" id="PF11893">
    <property type="entry name" value="DUF3413"/>
    <property type="match status" value="1"/>
</dbReference>
<organism evidence="4 5">
    <name type="scientific">Hylemonella gracilis</name>
    <dbReference type="NCBI Taxonomy" id="80880"/>
    <lineage>
        <taxon>Bacteria</taxon>
        <taxon>Pseudomonadati</taxon>
        <taxon>Pseudomonadota</taxon>
        <taxon>Betaproteobacteria</taxon>
        <taxon>Burkholderiales</taxon>
        <taxon>Comamonadaceae</taxon>
        <taxon>Hylemonella</taxon>
    </lineage>
</organism>
<feature type="domain" description="Inner membrane protein YejM N-terminal" evidence="3">
    <location>
        <begin position="9"/>
        <end position="254"/>
    </location>
</feature>
<feature type="transmembrane region" description="Helical" evidence="1">
    <location>
        <begin position="47"/>
        <end position="70"/>
    </location>
</feature>
<feature type="domain" description="Sulfatase N-terminal" evidence="2">
    <location>
        <begin position="261"/>
        <end position="543"/>
    </location>
</feature>
<feature type="transmembrane region" description="Helical" evidence="1">
    <location>
        <begin position="82"/>
        <end position="100"/>
    </location>
</feature>
<dbReference type="InterPro" id="IPR017850">
    <property type="entry name" value="Alkaline_phosphatase_core_sf"/>
</dbReference>
<dbReference type="SUPFAM" id="SSF53649">
    <property type="entry name" value="Alkaline phosphatase-like"/>
    <property type="match status" value="1"/>
</dbReference>
<protein>
    <submittedName>
        <fullName evidence="4">DUF3413 domain-containing protein</fullName>
    </submittedName>
</protein>
<evidence type="ECO:0000259" key="2">
    <source>
        <dbReference type="Pfam" id="PF00884"/>
    </source>
</evidence>
<dbReference type="RefSeq" id="WP_131280931.1">
    <property type="nucleotide sequence ID" value="NZ_CP031395.1"/>
</dbReference>
<dbReference type="InterPro" id="IPR012159">
    <property type="entry name" value="YejM-like"/>
</dbReference>
<feature type="transmembrane region" description="Helical" evidence="1">
    <location>
        <begin position="138"/>
        <end position="158"/>
    </location>
</feature>
<dbReference type="KEGG" id="hgr:DW355_13945"/>
<evidence type="ECO:0000313" key="5">
    <source>
        <dbReference type="Proteomes" id="UP000292939"/>
    </source>
</evidence>
<dbReference type="InterPro" id="IPR000917">
    <property type="entry name" value="Sulfatase_N"/>
</dbReference>
<evidence type="ECO:0000259" key="3">
    <source>
        <dbReference type="Pfam" id="PF11893"/>
    </source>
</evidence>
<dbReference type="InterPro" id="IPR024588">
    <property type="entry name" value="YejM_N"/>
</dbReference>
<proteinExistence type="predicted"/>
<dbReference type="PIRSF" id="PIRSF004950">
    <property type="entry name" value="Mmb_sulf_HI0842"/>
    <property type="match status" value="1"/>
</dbReference>
<dbReference type="AlphaFoldDB" id="A0A4P6UNL0"/>
<dbReference type="InterPro" id="IPR052701">
    <property type="entry name" value="GAG_Ulvan_Degrading_Sulfatases"/>
</dbReference>
<dbReference type="PANTHER" id="PTHR43751">
    <property type="entry name" value="SULFATASE"/>
    <property type="match status" value="1"/>
</dbReference>
<keyword evidence="1" id="KW-0472">Membrane</keyword>
<evidence type="ECO:0000313" key="4">
    <source>
        <dbReference type="EMBL" id="QBK05677.1"/>
    </source>
</evidence>
<accession>A0A4P6UNL0</accession>
<dbReference type="PANTHER" id="PTHR43751:SF3">
    <property type="entry name" value="SULFATASE N-TERMINAL DOMAIN-CONTAINING PROTEIN"/>
    <property type="match status" value="1"/>
</dbReference>
<sequence length="627" mass="69832">MNTPLTRWKSLSWLSRFTLLNALLALVIVLSNAPLRDNPGGVLGATYLTLASLGHFPFFAALVSLLPLLLVLVMRHKQRPQVLGVVAVVLHGAFIVLLLLDARLFALYRFHINSLLVQLVLSGALYDQVQLSWLDWTLAVAVVLAVFAAQAALAWACWRRLPARPRRAVLSHWAIAGVFMVAGQAATIYYDARGLRAAVSQWSYLPWALPITAKRMMLSQFGVGLDDSAQGEMGAMRPGAKQGVLRYPLQPMQCTPTQPAPNVLVIVLDSLRRDALDATIMPNTWKLAQQSMVFPRHYSSGNSTRPGFFGLLYGVPPSYFDDMLREQRGSVLFQVLQQQGYGLHLYVSAPLDGTEFDRTIFANVRQHLEVAPIKLPIYERDRHIMNALKQDIAQELQAKPRRPWFGLAFLDSSHAPYHFPKGYPPLAQPMAESISYSQLDGKQEALPYINRYHTGVHYADSMIGEILAQLRASGADKNTIVLITGDHGDEFNDLKQGYWGHNGNFADHQVVVPFVLHWPGRGTAVPTGISAHQDLVPTLMHHALGCSNPLGDYSTGRDLFAPPPSEPPVLLVDSWVLRGIRHGDDIYAMDHYGNLNMMDSQNRPKTDAKPDPVVMRSAFEMMTRFRK</sequence>
<feature type="transmembrane region" description="Helical" evidence="1">
    <location>
        <begin position="170"/>
        <end position="190"/>
    </location>
</feature>
<gene>
    <name evidence="4" type="ORF">DW355_13945</name>
</gene>
<dbReference type="Proteomes" id="UP000292939">
    <property type="component" value="Chromosome"/>
</dbReference>
<dbReference type="Pfam" id="PF00884">
    <property type="entry name" value="Sulfatase"/>
    <property type="match status" value="1"/>
</dbReference>
<reference evidence="4 5" key="1">
    <citation type="submission" date="2018-07" db="EMBL/GenBank/DDBJ databases">
        <title>Exploring interactions and the metabolic potential of the ultra-small soil bacteria Hylemonella gracilis.</title>
        <authorList>
            <person name="Tyc O."/>
            <person name="Kulkarni P."/>
            <person name="Gawehns F."/>
            <person name="Hundscheid M."/>
            <person name="Zweers H."/>
            <person name="Garbeva P."/>
        </authorList>
    </citation>
    <scope>NUCLEOTIDE SEQUENCE [LARGE SCALE GENOMIC DNA]</scope>
    <source>
        <strain evidence="4 5">NS1</strain>
    </source>
</reference>
<dbReference type="CDD" id="cd16148">
    <property type="entry name" value="sulfatase_like"/>
    <property type="match status" value="1"/>
</dbReference>
<feature type="transmembrane region" description="Helical" evidence="1">
    <location>
        <begin position="13"/>
        <end position="35"/>
    </location>
</feature>
<keyword evidence="1" id="KW-1133">Transmembrane helix</keyword>
<dbReference type="EMBL" id="CP031395">
    <property type="protein sequence ID" value="QBK05677.1"/>
    <property type="molecule type" value="Genomic_DNA"/>
</dbReference>
<dbReference type="OrthoDB" id="9766107at2"/>
<evidence type="ECO:0000256" key="1">
    <source>
        <dbReference type="SAM" id="Phobius"/>
    </source>
</evidence>
<keyword evidence="1" id="KW-0812">Transmembrane</keyword>
<dbReference type="Gene3D" id="3.40.720.10">
    <property type="entry name" value="Alkaline Phosphatase, subunit A"/>
    <property type="match status" value="1"/>
</dbReference>